<gene>
    <name evidence="2" type="ORF">NDU88_000213</name>
</gene>
<protein>
    <submittedName>
        <fullName evidence="2">Uncharacterized protein</fullName>
    </submittedName>
</protein>
<sequence length="96" mass="10453">MSQGWSRPCEAALYIGDERVPESPRRPQRTYGALWRRAEALCPAAQSASKDKEASGARRSNSGGAPRLCAFSVPHMVEVQCCRPEARTASASCKRS</sequence>
<evidence type="ECO:0000256" key="1">
    <source>
        <dbReference type="SAM" id="MobiDB-lite"/>
    </source>
</evidence>
<dbReference type="AlphaFoldDB" id="A0AAV7UPC4"/>
<dbReference type="EMBL" id="JANPWB010000004">
    <property type="protein sequence ID" value="KAJ1190894.1"/>
    <property type="molecule type" value="Genomic_DNA"/>
</dbReference>
<comment type="caution">
    <text evidence="2">The sequence shown here is derived from an EMBL/GenBank/DDBJ whole genome shotgun (WGS) entry which is preliminary data.</text>
</comment>
<proteinExistence type="predicted"/>
<accession>A0AAV7UPC4</accession>
<feature type="region of interest" description="Disordered" evidence="1">
    <location>
        <begin position="46"/>
        <end position="67"/>
    </location>
</feature>
<evidence type="ECO:0000313" key="3">
    <source>
        <dbReference type="Proteomes" id="UP001066276"/>
    </source>
</evidence>
<reference evidence="2" key="1">
    <citation type="journal article" date="2022" name="bioRxiv">
        <title>Sequencing and chromosome-scale assembly of the giantPleurodeles waltlgenome.</title>
        <authorList>
            <person name="Brown T."/>
            <person name="Elewa A."/>
            <person name="Iarovenko S."/>
            <person name="Subramanian E."/>
            <person name="Araus A.J."/>
            <person name="Petzold A."/>
            <person name="Susuki M."/>
            <person name="Suzuki K.-i.T."/>
            <person name="Hayashi T."/>
            <person name="Toyoda A."/>
            <person name="Oliveira C."/>
            <person name="Osipova E."/>
            <person name="Leigh N.D."/>
            <person name="Simon A."/>
            <person name="Yun M.H."/>
        </authorList>
    </citation>
    <scope>NUCLEOTIDE SEQUENCE</scope>
    <source>
        <strain evidence="2">20211129_DDA</strain>
        <tissue evidence="2">Liver</tissue>
    </source>
</reference>
<keyword evidence="3" id="KW-1185">Reference proteome</keyword>
<dbReference type="Proteomes" id="UP001066276">
    <property type="component" value="Chromosome 2_2"/>
</dbReference>
<name>A0AAV7UPC4_PLEWA</name>
<organism evidence="2 3">
    <name type="scientific">Pleurodeles waltl</name>
    <name type="common">Iberian ribbed newt</name>
    <dbReference type="NCBI Taxonomy" id="8319"/>
    <lineage>
        <taxon>Eukaryota</taxon>
        <taxon>Metazoa</taxon>
        <taxon>Chordata</taxon>
        <taxon>Craniata</taxon>
        <taxon>Vertebrata</taxon>
        <taxon>Euteleostomi</taxon>
        <taxon>Amphibia</taxon>
        <taxon>Batrachia</taxon>
        <taxon>Caudata</taxon>
        <taxon>Salamandroidea</taxon>
        <taxon>Salamandridae</taxon>
        <taxon>Pleurodelinae</taxon>
        <taxon>Pleurodeles</taxon>
    </lineage>
</organism>
<evidence type="ECO:0000313" key="2">
    <source>
        <dbReference type="EMBL" id="KAJ1190894.1"/>
    </source>
</evidence>